<feature type="region of interest" description="Disordered" evidence="1">
    <location>
        <begin position="128"/>
        <end position="147"/>
    </location>
</feature>
<evidence type="ECO:0000256" key="1">
    <source>
        <dbReference type="SAM" id="MobiDB-lite"/>
    </source>
</evidence>
<proteinExistence type="predicted"/>
<sequence>MTAPAPGTGGTGGIAVDPAAARGFAPGDGTQHGRGPATPAPEGGGGDVAAQRGIAPAERYAELAALDDVELGARLLADTPTHEGRDPERLRAWARIAIAVGTEMADDATVVGAETTHGPMALGREVTPARGAGPGGNGADPQVVKSTGGLGRGEVLLAEYRHRARGGTVVLYTDALDYASGVAEAAGWAADFPPEAVRAAALDHERAHRLLHGSRGRELRRRLDHTAAAIGRLRIRGHVVGADEIAAHAYARRRGRMRRSPLLLTAAIAETLAHAGPPASAAPAPVPFPGGSA</sequence>
<evidence type="ECO:0000313" key="3">
    <source>
        <dbReference type="Proteomes" id="UP001595847"/>
    </source>
</evidence>
<dbReference type="Proteomes" id="UP001595847">
    <property type="component" value="Unassembled WGS sequence"/>
</dbReference>
<keyword evidence="3" id="KW-1185">Reference proteome</keyword>
<feature type="region of interest" description="Disordered" evidence="1">
    <location>
        <begin position="1"/>
        <end position="49"/>
    </location>
</feature>
<dbReference type="RefSeq" id="WP_378533143.1">
    <property type="nucleotide sequence ID" value="NZ_JBHSBH010000008.1"/>
</dbReference>
<name>A0ABV8FKV2_9ACTN</name>
<accession>A0ABV8FKV2</accession>
<dbReference type="EMBL" id="JBHSBH010000008">
    <property type="protein sequence ID" value="MFC3996774.1"/>
    <property type="molecule type" value="Genomic_DNA"/>
</dbReference>
<gene>
    <name evidence="2" type="ORF">ACFOVU_12665</name>
</gene>
<evidence type="ECO:0000313" key="2">
    <source>
        <dbReference type="EMBL" id="MFC3996774.1"/>
    </source>
</evidence>
<evidence type="ECO:0008006" key="4">
    <source>
        <dbReference type="Google" id="ProtNLM"/>
    </source>
</evidence>
<reference evidence="3" key="1">
    <citation type="journal article" date="2019" name="Int. J. Syst. Evol. Microbiol.">
        <title>The Global Catalogue of Microorganisms (GCM) 10K type strain sequencing project: providing services to taxonomists for standard genome sequencing and annotation.</title>
        <authorList>
            <consortium name="The Broad Institute Genomics Platform"/>
            <consortium name="The Broad Institute Genome Sequencing Center for Infectious Disease"/>
            <person name="Wu L."/>
            <person name="Ma J."/>
        </authorList>
    </citation>
    <scope>NUCLEOTIDE SEQUENCE [LARGE SCALE GENOMIC DNA]</scope>
    <source>
        <strain evidence="3">TBRC 1826</strain>
    </source>
</reference>
<organism evidence="2 3">
    <name type="scientific">Nocardiopsis sediminis</name>
    <dbReference type="NCBI Taxonomy" id="1778267"/>
    <lineage>
        <taxon>Bacteria</taxon>
        <taxon>Bacillati</taxon>
        <taxon>Actinomycetota</taxon>
        <taxon>Actinomycetes</taxon>
        <taxon>Streptosporangiales</taxon>
        <taxon>Nocardiopsidaceae</taxon>
        <taxon>Nocardiopsis</taxon>
    </lineage>
</organism>
<comment type="caution">
    <text evidence="2">The sequence shown here is derived from an EMBL/GenBank/DDBJ whole genome shotgun (WGS) entry which is preliminary data.</text>
</comment>
<protein>
    <recommendedName>
        <fullName evidence="4">DUF2786 domain-containing protein</fullName>
    </recommendedName>
</protein>